<keyword evidence="6" id="KW-1133">Transmembrane helix</keyword>
<dbReference type="Pfam" id="PF00135">
    <property type="entry name" value="COesterase"/>
    <property type="match status" value="1"/>
</dbReference>
<name>A0AAN5CQF7_9BILA</name>
<dbReference type="InterPro" id="IPR029058">
    <property type="entry name" value="AB_hydrolase_fold"/>
</dbReference>
<comment type="caution">
    <text evidence="8">The sequence shown here is derived from an EMBL/GenBank/DDBJ whole genome shotgun (WGS) entry which is preliminary data.</text>
</comment>
<dbReference type="GO" id="GO:0052689">
    <property type="term" value="F:carboxylic ester hydrolase activity"/>
    <property type="evidence" value="ECO:0007669"/>
    <property type="project" value="UniProtKB-KW"/>
</dbReference>
<dbReference type="InterPro" id="IPR002018">
    <property type="entry name" value="CarbesteraseB"/>
</dbReference>
<dbReference type="SUPFAM" id="SSF53474">
    <property type="entry name" value="alpha/beta-Hydrolases"/>
    <property type="match status" value="1"/>
</dbReference>
<dbReference type="Gene3D" id="3.40.50.1820">
    <property type="entry name" value="alpha/beta hydrolase"/>
    <property type="match status" value="1"/>
</dbReference>
<evidence type="ECO:0000256" key="6">
    <source>
        <dbReference type="SAM" id="Phobius"/>
    </source>
</evidence>
<evidence type="ECO:0000256" key="3">
    <source>
        <dbReference type="ARBA" id="ARBA00022801"/>
    </source>
</evidence>
<evidence type="ECO:0000256" key="1">
    <source>
        <dbReference type="ARBA" id="ARBA00005964"/>
    </source>
</evidence>
<keyword evidence="9" id="KW-1185">Reference proteome</keyword>
<dbReference type="PROSITE" id="PS00122">
    <property type="entry name" value="CARBOXYLESTERASE_B_1"/>
    <property type="match status" value="1"/>
</dbReference>
<keyword evidence="2" id="KW-0719">Serine esterase</keyword>
<feature type="region of interest" description="Disordered" evidence="5">
    <location>
        <begin position="1"/>
        <end position="20"/>
    </location>
</feature>
<keyword evidence="3 4" id="KW-0378">Hydrolase</keyword>
<feature type="compositionally biased region" description="Basic and acidic residues" evidence="5">
    <location>
        <begin position="297"/>
        <end position="313"/>
    </location>
</feature>
<keyword evidence="6" id="KW-0472">Membrane</keyword>
<dbReference type="Proteomes" id="UP001328107">
    <property type="component" value="Unassembled WGS sequence"/>
</dbReference>
<dbReference type="AlphaFoldDB" id="A0AAN5CQF7"/>
<dbReference type="PANTHER" id="PTHR45580:SF6">
    <property type="entry name" value="CARBOXYLESTERASE TYPE B DOMAIN-CONTAINING PROTEIN"/>
    <property type="match status" value="1"/>
</dbReference>
<feature type="transmembrane region" description="Helical" evidence="6">
    <location>
        <begin position="506"/>
        <end position="524"/>
    </location>
</feature>
<evidence type="ECO:0000259" key="7">
    <source>
        <dbReference type="Pfam" id="PF00135"/>
    </source>
</evidence>
<feature type="domain" description="Carboxylesterase type B" evidence="7">
    <location>
        <begin position="1"/>
        <end position="445"/>
    </location>
</feature>
<evidence type="ECO:0000256" key="2">
    <source>
        <dbReference type="ARBA" id="ARBA00022487"/>
    </source>
</evidence>
<evidence type="ECO:0000256" key="5">
    <source>
        <dbReference type="SAM" id="MobiDB-lite"/>
    </source>
</evidence>
<dbReference type="EMBL" id="BTRK01000004">
    <property type="protein sequence ID" value="GMR48709.1"/>
    <property type="molecule type" value="Genomic_DNA"/>
</dbReference>
<feature type="non-terminal residue" evidence="8">
    <location>
        <position position="540"/>
    </location>
</feature>
<dbReference type="PANTHER" id="PTHR45580">
    <property type="entry name" value="PROTEIN CBG05369"/>
    <property type="match status" value="1"/>
</dbReference>
<dbReference type="InterPro" id="IPR019826">
    <property type="entry name" value="Carboxylesterase_B_AS"/>
</dbReference>
<evidence type="ECO:0000256" key="4">
    <source>
        <dbReference type="RuleBase" id="RU361235"/>
    </source>
</evidence>
<dbReference type="EC" id="3.1.1.-" evidence="4"/>
<sequence>PFAAPPIGARRWKKPDPPDQRNYTIDGTFFGPACAQRSMGWEGWVTGFSEDCLNLNVYSSRECRESNATCPVVLYIHGGDALFDGTMMFADEALIFNFATQGVIIVTAEYRLGVFGVMALGDENVMPANLAMHDVLEALRFVRKEIHNFGGDKDQISVMGHSSGATMVLMLAFSPGINKLGEPPLFSRAIAMSGVTNFETEDKQVERSHGVAKELGCSGSAQEIVDCMLPFSTDELLEAAVKAGGFEFPQPSLKGLTMGGELMPIHNGRELRQNQRPTKLMLGTTLYEFEVGSSNKSDTHNVKANETRANDPREKHNQVNLILGVRNDKECTKKYYRDVQSGKFKSPYSSVSQSIFMTSWLFANAQAKVGGEVYLYQYDYPAHGLHTDDVYYIMGFHDHPKDLNEEWLSRVYPLYFTNFIKGLPLAPDWKAVKPELMNYYSVNKSFIDEVSPRMKLGYHRTLSDYYTELMEFDENLTKIKKKVLNTPVQYKELIVLSTEPVNIRDILFYSTILGVFLFILFQCFQCWKSRQRSGEESPLI</sequence>
<accession>A0AAN5CQF7</accession>
<reference evidence="9" key="1">
    <citation type="submission" date="2022-10" db="EMBL/GenBank/DDBJ databases">
        <title>Genome assembly of Pristionchus species.</title>
        <authorList>
            <person name="Yoshida K."/>
            <person name="Sommer R.J."/>
        </authorList>
    </citation>
    <scope>NUCLEOTIDE SEQUENCE [LARGE SCALE GENOMIC DNA]</scope>
    <source>
        <strain evidence="9">RS5460</strain>
    </source>
</reference>
<feature type="non-terminal residue" evidence="8">
    <location>
        <position position="1"/>
    </location>
</feature>
<organism evidence="8 9">
    <name type="scientific">Pristionchus mayeri</name>
    <dbReference type="NCBI Taxonomy" id="1317129"/>
    <lineage>
        <taxon>Eukaryota</taxon>
        <taxon>Metazoa</taxon>
        <taxon>Ecdysozoa</taxon>
        <taxon>Nematoda</taxon>
        <taxon>Chromadorea</taxon>
        <taxon>Rhabditida</taxon>
        <taxon>Rhabditina</taxon>
        <taxon>Diplogasteromorpha</taxon>
        <taxon>Diplogasteroidea</taxon>
        <taxon>Neodiplogasteridae</taxon>
        <taxon>Pristionchus</taxon>
    </lineage>
</organism>
<keyword evidence="6" id="KW-0812">Transmembrane</keyword>
<proteinExistence type="inferred from homology"/>
<evidence type="ECO:0000313" key="8">
    <source>
        <dbReference type="EMBL" id="GMR48709.1"/>
    </source>
</evidence>
<comment type="similarity">
    <text evidence="1 4">Belongs to the type-B carboxylesterase/lipase family.</text>
</comment>
<evidence type="ECO:0000313" key="9">
    <source>
        <dbReference type="Proteomes" id="UP001328107"/>
    </source>
</evidence>
<gene>
    <name evidence="8" type="ORF">PMAYCL1PPCAC_18904</name>
</gene>
<feature type="region of interest" description="Disordered" evidence="5">
    <location>
        <begin position="294"/>
        <end position="313"/>
    </location>
</feature>
<protein>
    <recommendedName>
        <fullName evidence="4">Carboxylic ester hydrolase</fullName>
        <ecNumber evidence="4">3.1.1.-</ecNumber>
    </recommendedName>
</protein>